<dbReference type="EMBL" id="QGNW01000098">
    <property type="protein sequence ID" value="RVW97681.1"/>
    <property type="molecule type" value="Genomic_DNA"/>
</dbReference>
<dbReference type="AlphaFoldDB" id="A0A438ILW8"/>
<gene>
    <name evidence="1" type="primary">PU1_1</name>
    <name evidence="1" type="ORF">CK203_028058</name>
</gene>
<evidence type="ECO:0000313" key="2">
    <source>
        <dbReference type="Proteomes" id="UP000288805"/>
    </source>
</evidence>
<reference evidence="1 2" key="1">
    <citation type="journal article" date="2018" name="PLoS Genet.">
        <title>Population sequencing reveals clonal diversity and ancestral inbreeding in the grapevine cultivar Chardonnay.</title>
        <authorList>
            <person name="Roach M.J."/>
            <person name="Johnson D.L."/>
            <person name="Bohlmann J."/>
            <person name="van Vuuren H.J."/>
            <person name="Jones S.J."/>
            <person name="Pretorius I.S."/>
            <person name="Schmidt S.A."/>
            <person name="Borneman A.R."/>
        </authorList>
    </citation>
    <scope>NUCLEOTIDE SEQUENCE [LARGE SCALE GENOMIC DNA]</scope>
    <source>
        <strain evidence="2">cv. Chardonnay</strain>
        <tissue evidence="1">Leaf</tissue>
    </source>
</reference>
<protein>
    <submittedName>
        <fullName evidence="1">Pullulanase 1, chloroplastic</fullName>
    </submittedName>
</protein>
<dbReference type="InterPro" id="IPR017853">
    <property type="entry name" value="GH"/>
</dbReference>
<dbReference type="SUPFAM" id="SSF51445">
    <property type="entry name" value="(Trans)glycosidases"/>
    <property type="match status" value="1"/>
</dbReference>
<evidence type="ECO:0000313" key="1">
    <source>
        <dbReference type="EMBL" id="RVW97681.1"/>
    </source>
</evidence>
<organism evidence="1 2">
    <name type="scientific">Vitis vinifera</name>
    <name type="common">Grape</name>
    <dbReference type="NCBI Taxonomy" id="29760"/>
    <lineage>
        <taxon>Eukaryota</taxon>
        <taxon>Viridiplantae</taxon>
        <taxon>Streptophyta</taxon>
        <taxon>Embryophyta</taxon>
        <taxon>Tracheophyta</taxon>
        <taxon>Spermatophyta</taxon>
        <taxon>Magnoliopsida</taxon>
        <taxon>eudicotyledons</taxon>
        <taxon>Gunneridae</taxon>
        <taxon>Pentapetalae</taxon>
        <taxon>rosids</taxon>
        <taxon>Vitales</taxon>
        <taxon>Vitaceae</taxon>
        <taxon>Viteae</taxon>
        <taxon>Vitis</taxon>
    </lineage>
</organism>
<dbReference type="Proteomes" id="UP000288805">
    <property type="component" value="Unassembled WGS sequence"/>
</dbReference>
<comment type="caution">
    <text evidence="1">The sequence shown here is derived from an EMBL/GenBank/DDBJ whole genome shotgun (WGS) entry which is preliminary data.</text>
</comment>
<sequence length="189" mass="21167">MCIGESWKFKAVASSSSLPLKRFLVIQVGMAANLKDFVLTNCEGEEVKGSEVSTYDGTPVAYTVCPTETVRIFIIFTIRCLTYINYVSAHDNETLFDIVSLKTPMQISVEERCRINHLATSIIALSQVPSVFHMFINDIFLLKCSFCTITFISLNYMVVDVTGLAWEFPVQKLLEDMEVAPCLLDLVQG</sequence>
<accession>A0A438ILW8</accession>
<name>A0A438ILW8_VITVI</name>
<proteinExistence type="predicted"/>
<dbReference type="Gene3D" id="3.20.20.80">
    <property type="entry name" value="Glycosidases"/>
    <property type="match status" value="1"/>
</dbReference>